<evidence type="ECO:0008006" key="5">
    <source>
        <dbReference type="Google" id="ProtNLM"/>
    </source>
</evidence>
<feature type="signal peptide" evidence="2">
    <location>
        <begin position="1"/>
        <end position="19"/>
    </location>
</feature>
<sequence length="104" mass="10546">MAEGSAVVGLALSVAKVLALASLSSSCAVTRQPPTPRGRDNHASPSCCLGSLTRGHVPSGLGPACQTFRASADPVTGSASTSRRDLRSGGEGCSRPVRRLRSTL</sequence>
<dbReference type="AlphaFoldDB" id="A0AAN6PZP2"/>
<keyword evidence="2" id="KW-0732">Signal</keyword>
<evidence type="ECO:0000256" key="1">
    <source>
        <dbReference type="SAM" id="MobiDB-lite"/>
    </source>
</evidence>
<protein>
    <recommendedName>
        <fullName evidence="5">Secreted protein</fullName>
    </recommendedName>
</protein>
<accession>A0AAN6PZP2</accession>
<gene>
    <name evidence="3" type="ORF">N658DRAFT_88206</name>
</gene>
<reference evidence="3" key="2">
    <citation type="submission" date="2023-05" db="EMBL/GenBank/DDBJ databases">
        <authorList>
            <consortium name="Lawrence Berkeley National Laboratory"/>
            <person name="Steindorff A."/>
            <person name="Hensen N."/>
            <person name="Bonometti L."/>
            <person name="Westerberg I."/>
            <person name="Brannstrom I.O."/>
            <person name="Guillou S."/>
            <person name="Cros-Aarteil S."/>
            <person name="Calhoun S."/>
            <person name="Haridas S."/>
            <person name="Kuo A."/>
            <person name="Mondo S."/>
            <person name="Pangilinan J."/>
            <person name="Riley R."/>
            <person name="Labutti K."/>
            <person name="Andreopoulos B."/>
            <person name="Lipzen A."/>
            <person name="Chen C."/>
            <person name="Yanf M."/>
            <person name="Daum C."/>
            <person name="Ng V."/>
            <person name="Clum A."/>
            <person name="Ohm R."/>
            <person name="Martin F."/>
            <person name="Silar P."/>
            <person name="Natvig D."/>
            <person name="Lalanne C."/>
            <person name="Gautier V."/>
            <person name="Ament-Velasquez S.L."/>
            <person name="Kruys A."/>
            <person name="Hutchinson M.I."/>
            <person name="Powell A.J."/>
            <person name="Barry K."/>
            <person name="Miller A.N."/>
            <person name="Grigoriev I.V."/>
            <person name="Debuchy R."/>
            <person name="Gladieux P."/>
            <person name="Thoren M.H."/>
            <person name="Johannesson H."/>
        </authorList>
    </citation>
    <scope>NUCLEOTIDE SEQUENCE</scope>
    <source>
        <strain evidence="3">CBS 757.83</strain>
    </source>
</reference>
<evidence type="ECO:0000313" key="3">
    <source>
        <dbReference type="EMBL" id="KAK4100920.1"/>
    </source>
</evidence>
<reference evidence="3" key="1">
    <citation type="journal article" date="2023" name="Mol. Phylogenet. Evol.">
        <title>Genome-scale phylogeny and comparative genomics of the fungal order Sordariales.</title>
        <authorList>
            <person name="Hensen N."/>
            <person name="Bonometti L."/>
            <person name="Westerberg I."/>
            <person name="Brannstrom I.O."/>
            <person name="Guillou S."/>
            <person name="Cros-Aarteil S."/>
            <person name="Calhoun S."/>
            <person name="Haridas S."/>
            <person name="Kuo A."/>
            <person name="Mondo S."/>
            <person name="Pangilinan J."/>
            <person name="Riley R."/>
            <person name="LaButti K."/>
            <person name="Andreopoulos B."/>
            <person name="Lipzen A."/>
            <person name="Chen C."/>
            <person name="Yan M."/>
            <person name="Daum C."/>
            <person name="Ng V."/>
            <person name="Clum A."/>
            <person name="Steindorff A."/>
            <person name="Ohm R.A."/>
            <person name="Martin F."/>
            <person name="Silar P."/>
            <person name="Natvig D.O."/>
            <person name="Lalanne C."/>
            <person name="Gautier V."/>
            <person name="Ament-Velasquez S.L."/>
            <person name="Kruys A."/>
            <person name="Hutchinson M.I."/>
            <person name="Powell A.J."/>
            <person name="Barry K."/>
            <person name="Miller A.N."/>
            <person name="Grigoriev I.V."/>
            <person name="Debuchy R."/>
            <person name="Gladieux P."/>
            <person name="Hiltunen Thoren M."/>
            <person name="Johannesson H."/>
        </authorList>
    </citation>
    <scope>NUCLEOTIDE SEQUENCE</scope>
    <source>
        <strain evidence="3">CBS 757.83</strain>
    </source>
</reference>
<name>A0AAN6PZP2_9PEZI</name>
<keyword evidence="4" id="KW-1185">Reference proteome</keyword>
<feature type="region of interest" description="Disordered" evidence="1">
    <location>
        <begin position="71"/>
        <end position="104"/>
    </location>
</feature>
<feature type="chain" id="PRO_5042976828" description="Secreted protein" evidence="2">
    <location>
        <begin position="20"/>
        <end position="104"/>
    </location>
</feature>
<dbReference type="EMBL" id="MU863638">
    <property type="protein sequence ID" value="KAK4100920.1"/>
    <property type="molecule type" value="Genomic_DNA"/>
</dbReference>
<evidence type="ECO:0000313" key="4">
    <source>
        <dbReference type="Proteomes" id="UP001305647"/>
    </source>
</evidence>
<comment type="caution">
    <text evidence="3">The sequence shown here is derived from an EMBL/GenBank/DDBJ whole genome shotgun (WGS) entry which is preliminary data.</text>
</comment>
<evidence type="ECO:0000256" key="2">
    <source>
        <dbReference type="SAM" id="SignalP"/>
    </source>
</evidence>
<organism evidence="3 4">
    <name type="scientific">Parathielavia hyrcaniae</name>
    <dbReference type="NCBI Taxonomy" id="113614"/>
    <lineage>
        <taxon>Eukaryota</taxon>
        <taxon>Fungi</taxon>
        <taxon>Dikarya</taxon>
        <taxon>Ascomycota</taxon>
        <taxon>Pezizomycotina</taxon>
        <taxon>Sordariomycetes</taxon>
        <taxon>Sordariomycetidae</taxon>
        <taxon>Sordariales</taxon>
        <taxon>Chaetomiaceae</taxon>
        <taxon>Parathielavia</taxon>
    </lineage>
</organism>
<proteinExistence type="predicted"/>
<dbReference type="Proteomes" id="UP001305647">
    <property type="component" value="Unassembled WGS sequence"/>
</dbReference>